<evidence type="ECO:0000256" key="2">
    <source>
        <dbReference type="ARBA" id="ARBA00022630"/>
    </source>
</evidence>
<comment type="similarity">
    <text evidence="1 6">Belongs to the pyridoxamine 5'-phosphate oxidase family.</text>
</comment>
<evidence type="ECO:0000256" key="7">
    <source>
        <dbReference type="PIRSR" id="PIRSR000190-2"/>
    </source>
</evidence>
<evidence type="ECO:0000256" key="3">
    <source>
        <dbReference type="ARBA" id="ARBA00022643"/>
    </source>
</evidence>
<feature type="binding site" evidence="6 7">
    <location>
        <position position="172"/>
    </location>
    <ligand>
        <name>FMN</name>
        <dbReference type="ChEBI" id="CHEBI:58210"/>
    </ligand>
</feature>
<keyword evidence="2 6" id="KW-0285">Flavoprotein</keyword>
<dbReference type="InterPro" id="IPR011576">
    <property type="entry name" value="Pyridox_Oxase_N"/>
</dbReference>
<protein>
    <recommendedName>
        <fullName evidence="6">Pyridoxine/pyridoxamine 5'-phosphate oxidase</fullName>
        <ecNumber evidence="6">1.4.3.5</ecNumber>
    </recommendedName>
    <alternativeName>
        <fullName evidence="6">PNP/PMP oxidase</fullName>
        <shortName evidence="6">PNPOx</shortName>
    </alternativeName>
    <alternativeName>
        <fullName evidence="6">Pyridoxal 5'-phosphate synthase</fullName>
    </alternativeName>
</protein>
<dbReference type="NCBIfam" id="NF004231">
    <property type="entry name" value="PRK05679.1"/>
    <property type="match status" value="1"/>
</dbReference>
<dbReference type="InterPro" id="IPR019740">
    <property type="entry name" value="Pyridox_Oxase_CS"/>
</dbReference>
<dbReference type="HAMAP" id="MF_01629">
    <property type="entry name" value="PdxH"/>
    <property type="match status" value="1"/>
</dbReference>
<feature type="binding site" evidence="6 7">
    <location>
        <begin position="48"/>
        <end position="53"/>
    </location>
    <ligand>
        <name>FMN</name>
        <dbReference type="ChEBI" id="CHEBI:58210"/>
    </ligand>
</feature>
<feature type="domain" description="Pyridoxine 5'-phosphate oxidase dimerisation C-terminal" evidence="9">
    <location>
        <begin position="159"/>
        <end position="201"/>
    </location>
</feature>
<feature type="binding site" evidence="6">
    <location>
        <position position="110"/>
    </location>
    <ligand>
        <name>substrate</name>
    </ligand>
</feature>
<dbReference type="PROSITE" id="PS01064">
    <property type="entry name" value="PYRIDOX_OXIDASE"/>
    <property type="match status" value="1"/>
</dbReference>
<organism evidence="10 11">
    <name type="scientific">Candidatus Liberibacter europaeus</name>
    <dbReference type="NCBI Taxonomy" id="744859"/>
    <lineage>
        <taxon>Bacteria</taxon>
        <taxon>Pseudomonadati</taxon>
        <taxon>Pseudomonadota</taxon>
        <taxon>Alphaproteobacteria</taxon>
        <taxon>Hyphomicrobiales</taxon>
        <taxon>Rhizobiaceae</taxon>
        <taxon>Liberibacter</taxon>
    </lineage>
</organism>
<evidence type="ECO:0000259" key="9">
    <source>
        <dbReference type="Pfam" id="PF10590"/>
    </source>
</evidence>
<dbReference type="PANTHER" id="PTHR10851">
    <property type="entry name" value="PYRIDOXINE-5-PHOSPHATE OXIDASE"/>
    <property type="match status" value="1"/>
</dbReference>
<sequence>MEQDLLVDDGVVFALFSEWMKDAQCAEDRYPDAAVLGTVDFNGFPNSRVVLVKHFDKNGFVFYTNSKSCKGKEIIENPRVSLCFYWKSLCRQVRLRGLVEKCCDSESDLYYASRPRGSQIGAWASKQSQIMESYDILKKSVEKYSSLYESQVVPRPVWWCGFRILPIYIEFWNERLHRLHERIVFSRETTIEKWKKFMLYP</sequence>
<comment type="pathway">
    <text evidence="6">Cofactor metabolism; pyridoxal 5'-phosphate salvage; pyridoxal 5'-phosphate from pyridoxine 5'-phosphate: step 1/1.</text>
</comment>
<dbReference type="PIRSF" id="PIRSF000190">
    <property type="entry name" value="Pyd_amn-ph_oxd"/>
    <property type="match status" value="1"/>
</dbReference>
<evidence type="ECO:0000313" key="11">
    <source>
        <dbReference type="Proteomes" id="UP000240811"/>
    </source>
</evidence>
<dbReference type="EMBL" id="PSQJ01000004">
    <property type="protein sequence ID" value="PTL86401.1"/>
    <property type="molecule type" value="Genomic_DNA"/>
</dbReference>
<accession>A0A2T4VXA0</accession>
<evidence type="ECO:0000313" key="10">
    <source>
        <dbReference type="EMBL" id="PTL86401.1"/>
    </source>
</evidence>
<keyword evidence="5 6" id="KW-0664">Pyridoxine biosynthesis</keyword>
<comment type="cofactor">
    <cofactor evidence="6 7">
        <name>FMN</name>
        <dbReference type="ChEBI" id="CHEBI:58210"/>
    </cofactor>
    <text evidence="6 7">Binds 1 FMN per subunit.</text>
</comment>
<feature type="binding site" evidence="6 7">
    <location>
        <begin position="63"/>
        <end position="64"/>
    </location>
    <ligand>
        <name>FMN</name>
        <dbReference type="ChEBI" id="CHEBI:58210"/>
    </ligand>
</feature>
<comment type="subunit">
    <text evidence="6">Homodimer.</text>
</comment>
<dbReference type="Pfam" id="PF01243">
    <property type="entry name" value="PNPOx_N"/>
    <property type="match status" value="1"/>
</dbReference>
<comment type="function">
    <text evidence="6">Catalyzes the oxidation of either pyridoxine 5'-phosphate (PNP) or pyridoxamine 5'-phosphate (PMP) into pyridoxal 5'-phosphate (PLP).</text>
</comment>
<feature type="binding site" evidence="6">
    <location>
        <position position="114"/>
    </location>
    <ligand>
        <name>substrate</name>
    </ligand>
</feature>
<evidence type="ECO:0000256" key="5">
    <source>
        <dbReference type="ARBA" id="ARBA00023096"/>
    </source>
</evidence>
<dbReference type="EC" id="1.4.3.5" evidence="6"/>
<dbReference type="GO" id="GO:0008615">
    <property type="term" value="P:pyridoxine biosynthetic process"/>
    <property type="evidence" value="ECO:0007669"/>
    <property type="project" value="UniProtKB-UniRule"/>
</dbReference>
<proteinExistence type="inferred from homology"/>
<dbReference type="Gene3D" id="2.30.110.10">
    <property type="entry name" value="Electron Transport, Fmn-binding Protein, Chain A"/>
    <property type="match status" value="1"/>
</dbReference>
<dbReference type="PANTHER" id="PTHR10851:SF0">
    <property type="entry name" value="PYRIDOXINE-5'-PHOSPHATE OXIDASE"/>
    <property type="match status" value="1"/>
</dbReference>
<dbReference type="InterPro" id="IPR000659">
    <property type="entry name" value="Pyridox_Oxase"/>
</dbReference>
<gene>
    <name evidence="6 10" type="primary">pdxH</name>
    <name evidence="10" type="ORF">C4617_04175</name>
</gene>
<dbReference type="Proteomes" id="UP000240811">
    <property type="component" value="Unassembled WGS sequence"/>
</dbReference>
<keyword evidence="3 6" id="KW-0288">FMN</keyword>
<comment type="catalytic activity">
    <reaction evidence="6">
        <text>pyridoxine 5'-phosphate + O2 = pyridoxal 5'-phosphate + H2O2</text>
        <dbReference type="Rhea" id="RHEA:15149"/>
        <dbReference type="ChEBI" id="CHEBI:15379"/>
        <dbReference type="ChEBI" id="CHEBI:16240"/>
        <dbReference type="ChEBI" id="CHEBI:58589"/>
        <dbReference type="ChEBI" id="CHEBI:597326"/>
        <dbReference type="EC" id="1.4.3.5"/>
    </reaction>
</comment>
<dbReference type="SUPFAM" id="SSF50475">
    <property type="entry name" value="FMN-binding split barrel"/>
    <property type="match status" value="1"/>
</dbReference>
<feature type="binding site" evidence="6 7">
    <location>
        <position position="70"/>
    </location>
    <ligand>
        <name>FMN</name>
        <dbReference type="ChEBI" id="CHEBI:58210"/>
    </ligand>
</feature>
<evidence type="ECO:0000256" key="1">
    <source>
        <dbReference type="ARBA" id="ARBA00007301"/>
    </source>
</evidence>
<feature type="binding site" evidence="6 7">
    <location>
        <position position="92"/>
    </location>
    <ligand>
        <name>FMN</name>
        <dbReference type="ChEBI" id="CHEBI:58210"/>
    </ligand>
</feature>
<feature type="binding site" evidence="6 7">
    <location>
        <begin position="127"/>
        <end position="128"/>
    </location>
    <ligand>
        <name>FMN</name>
        <dbReference type="ChEBI" id="CHEBI:58210"/>
    </ligand>
</feature>
<feature type="domain" description="Pyridoxamine 5'-phosphate oxidase N-terminal" evidence="8">
    <location>
        <begin position="30"/>
        <end position="145"/>
    </location>
</feature>
<dbReference type="InterPro" id="IPR012349">
    <property type="entry name" value="Split_barrel_FMN-bd"/>
</dbReference>
<feature type="binding site" evidence="6">
    <location>
        <position position="118"/>
    </location>
    <ligand>
        <name>substrate</name>
    </ligand>
</feature>
<keyword evidence="4 6" id="KW-0560">Oxidoreductase</keyword>
<feature type="binding site" evidence="6">
    <location>
        <begin position="178"/>
        <end position="180"/>
    </location>
    <ligand>
        <name>substrate</name>
    </ligand>
</feature>
<dbReference type="NCBIfam" id="TIGR00558">
    <property type="entry name" value="pdxH"/>
    <property type="match status" value="1"/>
</dbReference>
<dbReference type="GO" id="GO:0010181">
    <property type="term" value="F:FMN binding"/>
    <property type="evidence" value="ECO:0007669"/>
    <property type="project" value="UniProtKB-UniRule"/>
</dbReference>
<dbReference type="InterPro" id="IPR019576">
    <property type="entry name" value="Pyridoxamine_oxidase_dimer_C"/>
</dbReference>
<evidence type="ECO:0000256" key="6">
    <source>
        <dbReference type="HAMAP-Rule" id="MF_01629"/>
    </source>
</evidence>
<comment type="caution">
    <text evidence="10">The sequence shown here is derived from an EMBL/GenBank/DDBJ whole genome shotgun (WGS) entry which is preliminary data.</text>
</comment>
<comment type="catalytic activity">
    <reaction evidence="6">
        <text>pyridoxamine 5'-phosphate + O2 + H2O = pyridoxal 5'-phosphate + H2O2 + NH4(+)</text>
        <dbReference type="Rhea" id="RHEA:15817"/>
        <dbReference type="ChEBI" id="CHEBI:15377"/>
        <dbReference type="ChEBI" id="CHEBI:15379"/>
        <dbReference type="ChEBI" id="CHEBI:16240"/>
        <dbReference type="ChEBI" id="CHEBI:28938"/>
        <dbReference type="ChEBI" id="CHEBI:58451"/>
        <dbReference type="ChEBI" id="CHEBI:597326"/>
        <dbReference type="EC" id="1.4.3.5"/>
    </reaction>
</comment>
<name>A0A2T4VXA0_9HYPH</name>
<dbReference type="Pfam" id="PF10590">
    <property type="entry name" value="PNP_phzG_C"/>
    <property type="match status" value="1"/>
</dbReference>
<dbReference type="UniPathway" id="UPA01068">
    <property type="reaction ID" value="UER00304"/>
</dbReference>
<evidence type="ECO:0000259" key="8">
    <source>
        <dbReference type="Pfam" id="PF01243"/>
    </source>
</evidence>
<comment type="caution">
    <text evidence="6">Lacks conserved residue(s) required for the propagation of feature annotation.</text>
</comment>
<feature type="binding site" evidence="6 7">
    <location>
        <position position="182"/>
    </location>
    <ligand>
        <name>FMN</name>
        <dbReference type="ChEBI" id="CHEBI:58210"/>
    </ligand>
</feature>
<dbReference type="GO" id="GO:0004733">
    <property type="term" value="F:pyridoxamine phosphate oxidase activity"/>
    <property type="evidence" value="ECO:0007669"/>
    <property type="project" value="UniProtKB-UniRule"/>
</dbReference>
<dbReference type="AlphaFoldDB" id="A0A2T4VXA0"/>
<comment type="pathway">
    <text evidence="6">Cofactor metabolism; pyridoxal 5'-phosphate salvage; pyridoxal 5'-phosphate from pyridoxamine 5'-phosphate: step 1/1.</text>
</comment>
<feature type="binding site" evidence="6">
    <location>
        <position position="53"/>
    </location>
    <ligand>
        <name>substrate</name>
    </ligand>
</feature>
<evidence type="ECO:0000256" key="4">
    <source>
        <dbReference type="ARBA" id="ARBA00023002"/>
    </source>
</evidence>
<reference evidence="11" key="1">
    <citation type="submission" date="2018-02" db="EMBL/GenBank/DDBJ databases">
        <title>Genome sequence of Candidatus Liberibacter europaeus.</title>
        <authorList>
            <person name="Frampton R.A."/>
            <person name="Thompson S.M."/>
            <person name="David C."/>
            <person name="Addison S.M."/>
            <person name="Smith G.R."/>
        </authorList>
    </citation>
    <scope>NUCLEOTIDE SEQUENCE [LARGE SCALE GENOMIC DNA]</scope>
</reference>